<dbReference type="GO" id="GO:0005524">
    <property type="term" value="F:ATP binding"/>
    <property type="evidence" value="ECO:0007669"/>
    <property type="project" value="UniProtKB-UniRule"/>
</dbReference>
<dbReference type="PANTHER" id="PTHR24031">
    <property type="entry name" value="RNA HELICASE"/>
    <property type="match status" value="1"/>
</dbReference>
<dbReference type="GO" id="GO:0003723">
    <property type="term" value="F:RNA binding"/>
    <property type="evidence" value="ECO:0007669"/>
    <property type="project" value="UniProtKB-UniRule"/>
</dbReference>
<dbReference type="OrthoDB" id="10259640at2759"/>
<proteinExistence type="inferred from homology"/>
<evidence type="ECO:0000256" key="1">
    <source>
        <dbReference type="ARBA" id="ARBA00022741"/>
    </source>
</evidence>
<sequence>MATAGGSGTSILTDVTFESFGLVKNVLTALQENDFKFCTGIQAKAVPPLLKGQDVLGAAKTGSGKTLAFLLPAIQGMVARHIKHKDGANVLIISPTRELAIQTYDVAKLLMKNVEQTLGLVIGGGNRSNEAAKLTTGCNLVVATPGRLLDHIRNTKATHHQNQTKKM</sequence>
<keyword evidence="4" id="KW-0694">RNA-binding</keyword>
<dbReference type="SUPFAM" id="SSF52540">
    <property type="entry name" value="P-loop containing nucleoside triphosphate hydrolases"/>
    <property type="match status" value="1"/>
</dbReference>
<dbReference type="SMART" id="SM00487">
    <property type="entry name" value="DEXDc"/>
    <property type="match status" value="1"/>
</dbReference>
<name>A0A391NKE7_9EUKA</name>
<keyword evidence="1 4" id="KW-0547">Nucleotide-binding</keyword>
<dbReference type="Pfam" id="PF00270">
    <property type="entry name" value="DEAD"/>
    <property type="match status" value="1"/>
</dbReference>
<evidence type="ECO:0000256" key="3">
    <source>
        <dbReference type="ARBA" id="ARBA00022840"/>
    </source>
</evidence>
<comment type="caution">
    <text evidence="6">The sequence shown here is derived from an EMBL/GenBank/DDBJ whole genome shotgun (WGS) entry which is preliminary data.</text>
</comment>
<comment type="similarity">
    <text evidence="4">Belongs to the DEAD box helicase family.</text>
</comment>
<keyword evidence="2 4" id="KW-0378">Hydrolase</keyword>
<dbReference type="InterPro" id="IPR014001">
    <property type="entry name" value="Helicase_ATP-bd"/>
</dbReference>
<comment type="domain">
    <text evidence="4">The Q motif is unique to and characteristic of the DEAD box family of RNA helicases and controls ATP binding and hydrolysis.</text>
</comment>
<dbReference type="GO" id="GO:0016787">
    <property type="term" value="F:hydrolase activity"/>
    <property type="evidence" value="ECO:0007669"/>
    <property type="project" value="UniProtKB-KW"/>
</dbReference>
<gene>
    <name evidence="6" type="ORF">KIPB_004120</name>
</gene>
<reference evidence="6 7" key="1">
    <citation type="journal article" date="2018" name="PLoS ONE">
        <title>The draft genome of Kipferlia bialata reveals reductive genome evolution in fornicate parasites.</title>
        <authorList>
            <person name="Tanifuji G."/>
            <person name="Takabayashi S."/>
            <person name="Kume K."/>
            <person name="Takagi M."/>
            <person name="Nakayama T."/>
            <person name="Kamikawa R."/>
            <person name="Inagaki Y."/>
            <person name="Hashimoto T."/>
        </authorList>
    </citation>
    <scope>NUCLEOTIDE SEQUENCE [LARGE SCALE GENOMIC DNA]</scope>
    <source>
        <strain evidence="6">NY0173</strain>
    </source>
</reference>
<comment type="catalytic activity">
    <reaction evidence="4">
        <text>ATP + H2O = ADP + phosphate + H(+)</text>
        <dbReference type="Rhea" id="RHEA:13065"/>
        <dbReference type="ChEBI" id="CHEBI:15377"/>
        <dbReference type="ChEBI" id="CHEBI:15378"/>
        <dbReference type="ChEBI" id="CHEBI:30616"/>
        <dbReference type="ChEBI" id="CHEBI:43474"/>
        <dbReference type="ChEBI" id="CHEBI:456216"/>
        <dbReference type="EC" id="3.6.4.13"/>
    </reaction>
</comment>
<dbReference type="EMBL" id="BDIP01000851">
    <property type="protein sequence ID" value="GCA62531.1"/>
    <property type="molecule type" value="Genomic_DNA"/>
</dbReference>
<evidence type="ECO:0000313" key="7">
    <source>
        <dbReference type="Proteomes" id="UP000265618"/>
    </source>
</evidence>
<evidence type="ECO:0000256" key="2">
    <source>
        <dbReference type="ARBA" id="ARBA00022801"/>
    </source>
</evidence>
<dbReference type="InterPro" id="IPR011545">
    <property type="entry name" value="DEAD/DEAH_box_helicase_dom"/>
</dbReference>
<organism evidence="6 7">
    <name type="scientific">Kipferlia bialata</name>
    <dbReference type="NCBI Taxonomy" id="797122"/>
    <lineage>
        <taxon>Eukaryota</taxon>
        <taxon>Metamonada</taxon>
        <taxon>Carpediemonas-like organisms</taxon>
        <taxon>Kipferlia</taxon>
    </lineage>
</organism>
<dbReference type="EC" id="3.6.4.13" evidence="4"/>
<evidence type="ECO:0000259" key="5">
    <source>
        <dbReference type="PROSITE" id="PS51192"/>
    </source>
</evidence>
<protein>
    <recommendedName>
        <fullName evidence="4">ATP-dependent RNA helicase</fullName>
        <ecNumber evidence="4">3.6.4.13</ecNumber>
    </recommendedName>
</protein>
<dbReference type="InterPro" id="IPR027417">
    <property type="entry name" value="P-loop_NTPase"/>
</dbReference>
<keyword evidence="7" id="KW-1185">Reference proteome</keyword>
<dbReference type="Proteomes" id="UP000265618">
    <property type="component" value="Unassembled WGS sequence"/>
</dbReference>
<evidence type="ECO:0000313" key="6">
    <source>
        <dbReference type="EMBL" id="GCA62531.1"/>
    </source>
</evidence>
<dbReference type="GO" id="GO:0003724">
    <property type="term" value="F:RNA helicase activity"/>
    <property type="evidence" value="ECO:0007669"/>
    <property type="project" value="UniProtKB-EC"/>
</dbReference>
<accession>A0A391NKE7</accession>
<evidence type="ECO:0000256" key="4">
    <source>
        <dbReference type="RuleBase" id="RU365068"/>
    </source>
</evidence>
<feature type="domain" description="Helicase ATP-binding" evidence="5">
    <location>
        <begin position="46"/>
        <end position="167"/>
    </location>
</feature>
<dbReference type="Gene3D" id="3.40.50.300">
    <property type="entry name" value="P-loop containing nucleotide triphosphate hydrolases"/>
    <property type="match status" value="1"/>
</dbReference>
<comment type="function">
    <text evidence="4">RNA helicase.</text>
</comment>
<keyword evidence="4" id="KW-0347">Helicase</keyword>
<dbReference type="AlphaFoldDB" id="A0A391NKE7"/>
<dbReference type="PROSITE" id="PS51192">
    <property type="entry name" value="HELICASE_ATP_BIND_1"/>
    <property type="match status" value="1"/>
</dbReference>
<keyword evidence="3 4" id="KW-0067">ATP-binding</keyword>